<evidence type="ECO:0000313" key="2">
    <source>
        <dbReference type="Proteomes" id="UP000255024"/>
    </source>
</evidence>
<organism evidence="1 2">
    <name type="scientific">Myroides odoratus</name>
    <name type="common">Flavobacterium odoratum</name>
    <dbReference type="NCBI Taxonomy" id="256"/>
    <lineage>
        <taxon>Bacteria</taxon>
        <taxon>Pseudomonadati</taxon>
        <taxon>Bacteroidota</taxon>
        <taxon>Flavobacteriia</taxon>
        <taxon>Flavobacteriales</taxon>
        <taxon>Flavobacteriaceae</taxon>
        <taxon>Myroides</taxon>
    </lineage>
</organism>
<gene>
    <name evidence="1" type="ORF">NCTC11179_02793</name>
</gene>
<dbReference type="RefSeq" id="WP_115092065.1">
    <property type="nucleotide sequence ID" value="NZ_CP068107.1"/>
</dbReference>
<reference evidence="1 2" key="1">
    <citation type="submission" date="2018-06" db="EMBL/GenBank/DDBJ databases">
        <authorList>
            <consortium name="Pathogen Informatics"/>
            <person name="Doyle S."/>
        </authorList>
    </citation>
    <scope>NUCLEOTIDE SEQUENCE [LARGE SCALE GENOMIC DNA]</scope>
    <source>
        <strain evidence="1 2">NCTC11179</strain>
    </source>
</reference>
<accession>A0A378U2C7</accession>
<protein>
    <recommendedName>
        <fullName evidence="3">Lipoprotein</fullName>
    </recommendedName>
</protein>
<evidence type="ECO:0008006" key="3">
    <source>
        <dbReference type="Google" id="ProtNLM"/>
    </source>
</evidence>
<dbReference type="Proteomes" id="UP000255024">
    <property type="component" value="Unassembled WGS sequence"/>
</dbReference>
<sequence length="162" mass="18244">MRRIDLKIIVGGIIGMVALSCTSKASLELKESLVFYPFGDVPENPQSLQVLTCCLYPKDQSMLVVYGNSTAFNFSQSPEHPSYPVGTVLYGVLWESEADEDWFGAVVPKQIKQIERIEVVQEETIAYSCYDAQGKLQKKPLNETERIQYMLEQQKASSPEVK</sequence>
<dbReference type="PROSITE" id="PS51257">
    <property type="entry name" value="PROKAR_LIPOPROTEIN"/>
    <property type="match status" value="1"/>
</dbReference>
<keyword evidence="2" id="KW-1185">Reference proteome</keyword>
<proteinExistence type="predicted"/>
<evidence type="ECO:0000313" key="1">
    <source>
        <dbReference type="EMBL" id="STZ69287.1"/>
    </source>
</evidence>
<name>A0A378U2C7_MYROD</name>
<dbReference type="EMBL" id="UGQL01000002">
    <property type="protein sequence ID" value="STZ69287.1"/>
    <property type="molecule type" value="Genomic_DNA"/>
</dbReference>
<dbReference type="AlphaFoldDB" id="A0A378U2C7"/>